<evidence type="ECO:0000313" key="3">
    <source>
        <dbReference type="Proteomes" id="UP000654075"/>
    </source>
</evidence>
<dbReference type="EMBL" id="CAJNNV010014874">
    <property type="protein sequence ID" value="CAE8602981.1"/>
    <property type="molecule type" value="Genomic_DNA"/>
</dbReference>
<feature type="compositionally biased region" description="Low complexity" evidence="1">
    <location>
        <begin position="75"/>
        <end position="87"/>
    </location>
</feature>
<name>A0A813ERP4_POLGL</name>
<gene>
    <name evidence="2" type="ORF">PGLA1383_LOCUS21210</name>
</gene>
<evidence type="ECO:0000313" key="2">
    <source>
        <dbReference type="EMBL" id="CAE8602981.1"/>
    </source>
</evidence>
<accession>A0A813ERP4</accession>
<dbReference type="Proteomes" id="UP000654075">
    <property type="component" value="Unassembled WGS sequence"/>
</dbReference>
<dbReference type="AlphaFoldDB" id="A0A813ERP4"/>
<dbReference type="OrthoDB" id="1696305at2759"/>
<keyword evidence="3" id="KW-1185">Reference proteome</keyword>
<organism evidence="2 3">
    <name type="scientific">Polarella glacialis</name>
    <name type="common">Dinoflagellate</name>
    <dbReference type="NCBI Taxonomy" id="89957"/>
    <lineage>
        <taxon>Eukaryota</taxon>
        <taxon>Sar</taxon>
        <taxon>Alveolata</taxon>
        <taxon>Dinophyceae</taxon>
        <taxon>Suessiales</taxon>
        <taxon>Suessiaceae</taxon>
        <taxon>Polarella</taxon>
    </lineage>
</organism>
<feature type="region of interest" description="Disordered" evidence="1">
    <location>
        <begin position="66"/>
        <end position="91"/>
    </location>
</feature>
<comment type="caution">
    <text evidence="2">The sequence shown here is derived from an EMBL/GenBank/DDBJ whole genome shotgun (WGS) entry which is preliminary data.</text>
</comment>
<reference evidence="2" key="1">
    <citation type="submission" date="2021-02" db="EMBL/GenBank/DDBJ databases">
        <authorList>
            <person name="Dougan E. K."/>
            <person name="Rhodes N."/>
            <person name="Thang M."/>
            <person name="Chan C."/>
        </authorList>
    </citation>
    <scope>NUCLEOTIDE SEQUENCE</scope>
</reference>
<sequence>MGWVAISGYGTKELDIWVPKGVKVFRRPALMPQEMRNRGVTRFHVNHRARSPRIFRKKRAIVKERRDKDLRDQLRAAQARAEADQAASMEPHEDAAFVDTFQLDLPPGYALAESPEKLAVEPVLGRKSAKFSVARKSE</sequence>
<evidence type="ECO:0000256" key="1">
    <source>
        <dbReference type="SAM" id="MobiDB-lite"/>
    </source>
</evidence>
<protein>
    <submittedName>
        <fullName evidence="2">Uncharacterized protein</fullName>
    </submittedName>
</protein>
<proteinExistence type="predicted"/>